<sequence>MSYFNPIVRYQPKIEEVDFIVPERIREACRYRGYTYKEAAKLCDIPEKEFGRMANGHKDIPDEYIFLLKIKEDK</sequence>
<gene>
    <name evidence="1" type="ORF">SAMN02745883_00708</name>
</gene>
<protein>
    <recommendedName>
        <fullName evidence="3">XRE family transcriptional regulator</fullName>
    </recommendedName>
</protein>
<dbReference type="STRING" id="1121266.SAMN02745883_00708"/>
<dbReference type="AlphaFoldDB" id="A0A1M6MZ32"/>
<evidence type="ECO:0000313" key="1">
    <source>
        <dbReference type="EMBL" id="SHJ88573.1"/>
    </source>
</evidence>
<accession>A0A1M6MZ32</accession>
<reference evidence="1 2" key="1">
    <citation type="submission" date="2016-11" db="EMBL/GenBank/DDBJ databases">
        <authorList>
            <person name="Jaros S."/>
            <person name="Januszkiewicz K."/>
            <person name="Wedrychowicz H."/>
        </authorList>
    </citation>
    <scope>NUCLEOTIDE SEQUENCE [LARGE SCALE GENOMIC DNA]</scope>
    <source>
        <strain evidence="1 2">DSM 14501</strain>
    </source>
</reference>
<dbReference type="GO" id="GO:0003677">
    <property type="term" value="F:DNA binding"/>
    <property type="evidence" value="ECO:0007669"/>
    <property type="project" value="InterPro"/>
</dbReference>
<keyword evidence="2" id="KW-1185">Reference proteome</keyword>
<evidence type="ECO:0000313" key="2">
    <source>
        <dbReference type="Proteomes" id="UP000184082"/>
    </source>
</evidence>
<dbReference type="EMBL" id="FRAJ01000005">
    <property type="protein sequence ID" value="SHJ88573.1"/>
    <property type="molecule type" value="Genomic_DNA"/>
</dbReference>
<evidence type="ECO:0008006" key="3">
    <source>
        <dbReference type="Google" id="ProtNLM"/>
    </source>
</evidence>
<proteinExistence type="predicted"/>
<dbReference type="RefSeq" id="WP_072966002.1">
    <property type="nucleotide sequence ID" value="NZ_FRAJ01000005.1"/>
</dbReference>
<name>A0A1M6MZ32_9FIRM</name>
<dbReference type="Proteomes" id="UP000184082">
    <property type="component" value="Unassembled WGS sequence"/>
</dbReference>
<dbReference type="SUPFAM" id="SSF47413">
    <property type="entry name" value="lambda repressor-like DNA-binding domains"/>
    <property type="match status" value="1"/>
</dbReference>
<organism evidence="1 2">
    <name type="scientific">Caminicella sporogenes DSM 14501</name>
    <dbReference type="NCBI Taxonomy" id="1121266"/>
    <lineage>
        <taxon>Bacteria</taxon>
        <taxon>Bacillati</taxon>
        <taxon>Bacillota</taxon>
        <taxon>Clostridia</taxon>
        <taxon>Peptostreptococcales</taxon>
        <taxon>Caminicellaceae</taxon>
        <taxon>Caminicella</taxon>
    </lineage>
</organism>
<dbReference type="InterPro" id="IPR010982">
    <property type="entry name" value="Lambda_DNA-bd_dom_sf"/>
</dbReference>